<evidence type="ECO:0000313" key="4">
    <source>
        <dbReference type="Proteomes" id="UP000653454"/>
    </source>
</evidence>
<dbReference type="PROSITE" id="PS50835">
    <property type="entry name" value="IG_LIKE"/>
    <property type="match status" value="1"/>
</dbReference>
<dbReference type="AlphaFoldDB" id="A0A8S4G583"/>
<reference evidence="3" key="1">
    <citation type="submission" date="2020-11" db="EMBL/GenBank/DDBJ databases">
        <authorList>
            <person name="Whiteford S."/>
        </authorList>
    </citation>
    <scope>NUCLEOTIDE SEQUENCE</scope>
</reference>
<dbReference type="InterPro" id="IPR013783">
    <property type="entry name" value="Ig-like_fold"/>
</dbReference>
<evidence type="ECO:0000313" key="3">
    <source>
        <dbReference type="EMBL" id="CAG9136235.1"/>
    </source>
</evidence>
<protein>
    <submittedName>
        <fullName evidence="3">(diamondback moth) hypothetical protein</fullName>
    </submittedName>
</protein>
<name>A0A8S4G583_PLUXY</name>
<dbReference type="Gene3D" id="2.60.40.10">
    <property type="entry name" value="Immunoglobulins"/>
    <property type="match status" value="1"/>
</dbReference>
<evidence type="ECO:0000259" key="2">
    <source>
        <dbReference type="PROSITE" id="PS50835"/>
    </source>
</evidence>
<dbReference type="InterPro" id="IPR007110">
    <property type="entry name" value="Ig-like_dom"/>
</dbReference>
<sequence>MLPGAMGSRLVPGLVVLLVMGGYGQEHGPVWLLEPPARLVFSNSTGARVSCAAHGSPPPALAWQLPDGAPLHDVPGLRQVLDNGTLVFPAFPAARYRQDVHGAVYRCRASSAHGAVLSRDMRVLAGECHHHTHSTRRSVPLPRLLRARRSALAGHAGAGR</sequence>
<dbReference type="InterPro" id="IPR036179">
    <property type="entry name" value="Ig-like_dom_sf"/>
</dbReference>
<proteinExistence type="predicted"/>
<feature type="domain" description="Ig-like" evidence="2">
    <location>
        <begin position="29"/>
        <end position="118"/>
    </location>
</feature>
<keyword evidence="4" id="KW-1185">Reference proteome</keyword>
<organism evidence="3 4">
    <name type="scientific">Plutella xylostella</name>
    <name type="common">Diamondback moth</name>
    <name type="synonym">Plutella maculipennis</name>
    <dbReference type="NCBI Taxonomy" id="51655"/>
    <lineage>
        <taxon>Eukaryota</taxon>
        <taxon>Metazoa</taxon>
        <taxon>Ecdysozoa</taxon>
        <taxon>Arthropoda</taxon>
        <taxon>Hexapoda</taxon>
        <taxon>Insecta</taxon>
        <taxon>Pterygota</taxon>
        <taxon>Neoptera</taxon>
        <taxon>Endopterygota</taxon>
        <taxon>Lepidoptera</taxon>
        <taxon>Glossata</taxon>
        <taxon>Ditrysia</taxon>
        <taxon>Yponomeutoidea</taxon>
        <taxon>Plutellidae</taxon>
        <taxon>Plutella</taxon>
    </lineage>
</organism>
<feature type="chain" id="PRO_5035746217" evidence="1">
    <location>
        <begin position="25"/>
        <end position="160"/>
    </location>
</feature>
<evidence type="ECO:0000256" key="1">
    <source>
        <dbReference type="SAM" id="SignalP"/>
    </source>
</evidence>
<dbReference type="Proteomes" id="UP000653454">
    <property type="component" value="Unassembled WGS sequence"/>
</dbReference>
<accession>A0A8S4G583</accession>
<dbReference type="EMBL" id="CAJHNJ030000130">
    <property type="protein sequence ID" value="CAG9136235.1"/>
    <property type="molecule type" value="Genomic_DNA"/>
</dbReference>
<gene>
    <name evidence="3" type="ORF">PLXY2_LOCUS14480</name>
</gene>
<feature type="signal peptide" evidence="1">
    <location>
        <begin position="1"/>
        <end position="24"/>
    </location>
</feature>
<keyword evidence="1" id="KW-0732">Signal</keyword>
<comment type="caution">
    <text evidence="3">The sequence shown here is derived from an EMBL/GenBank/DDBJ whole genome shotgun (WGS) entry which is preliminary data.</text>
</comment>
<dbReference type="SUPFAM" id="SSF48726">
    <property type="entry name" value="Immunoglobulin"/>
    <property type="match status" value="1"/>
</dbReference>